<evidence type="ECO:0000313" key="2">
    <source>
        <dbReference type="Proteomes" id="UP000815677"/>
    </source>
</evidence>
<dbReference type="EMBL" id="DF849984">
    <property type="protein sequence ID" value="GAT61151.1"/>
    <property type="molecule type" value="Genomic_DNA"/>
</dbReference>
<dbReference type="Proteomes" id="UP000815677">
    <property type="component" value="Unassembled WGS sequence"/>
</dbReference>
<gene>
    <name evidence="1" type="ORF">MCHLO_17201</name>
</gene>
<sequence length="157" mass="17343">MLAPSAPLPEAIIHCLRKLSWPLPISLEGLATDADAQFVLKQLGTVLEDRCLDAPQAKLRAMCCLLLCSAFFFGSRGANVSRSSRSSMIQLIRCFKQDRDLNASDPLVKSMLLSAEILLSTDFTEKVHMNFMKEALEALRGLMSQANFEKSGMAYTL</sequence>
<proteinExistence type="predicted"/>
<keyword evidence="2" id="KW-1185">Reference proteome</keyword>
<reference evidence="1" key="1">
    <citation type="submission" date="2014-09" db="EMBL/GenBank/DDBJ databases">
        <title>Genome sequence of the luminous mushroom Mycena chlorophos for searching fungal bioluminescence genes.</title>
        <authorList>
            <person name="Tanaka Y."/>
            <person name="Kasuga D."/>
            <person name="Oba Y."/>
            <person name="Hase S."/>
            <person name="Sato K."/>
            <person name="Oba Y."/>
            <person name="Sakakibara Y."/>
        </authorList>
    </citation>
    <scope>NUCLEOTIDE SEQUENCE</scope>
</reference>
<protein>
    <submittedName>
        <fullName evidence="1">Uncharacterized protein</fullName>
    </submittedName>
</protein>
<name>A0ABQ0MFR6_MYCCL</name>
<organism evidence="1 2">
    <name type="scientific">Mycena chlorophos</name>
    <name type="common">Agaric fungus</name>
    <name type="synonym">Agaricus chlorophos</name>
    <dbReference type="NCBI Taxonomy" id="658473"/>
    <lineage>
        <taxon>Eukaryota</taxon>
        <taxon>Fungi</taxon>
        <taxon>Dikarya</taxon>
        <taxon>Basidiomycota</taxon>
        <taxon>Agaricomycotina</taxon>
        <taxon>Agaricomycetes</taxon>
        <taxon>Agaricomycetidae</taxon>
        <taxon>Agaricales</taxon>
        <taxon>Marasmiineae</taxon>
        <taxon>Mycenaceae</taxon>
        <taxon>Mycena</taxon>
    </lineage>
</organism>
<accession>A0ABQ0MFR6</accession>
<evidence type="ECO:0000313" key="1">
    <source>
        <dbReference type="EMBL" id="GAT61151.1"/>
    </source>
</evidence>